<dbReference type="RefSeq" id="WP_353498118.1">
    <property type="nucleotide sequence ID" value="NZ_CP115920.1"/>
</dbReference>
<dbReference type="EMBL" id="CP115920">
    <property type="protein sequence ID" value="XCD16896.1"/>
    <property type="molecule type" value="Genomic_DNA"/>
</dbReference>
<evidence type="ECO:0000313" key="1">
    <source>
        <dbReference type="EMBL" id="XCD16896.1"/>
    </source>
</evidence>
<proteinExistence type="predicted"/>
<accession>A0AAU8BJS8</accession>
<protein>
    <submittedName>
        <fullName evidence="1">Uncharacterized protein</fullName>
    </submittedName>
</protein>
<sequence>MGEKTKVPFISDTVEIDGIFYVEQRVAAEERRKVKSKRVLYERRFQSDPRENYGKHIDEEV</sequence>
<name>A0AAU8BJS8_9VIBR</name>
<reference evidence="1" key="1">
    <citation type="submission" date="2023-01" db="EMBL/GenBank/DDBJ databases">
        <title>Vibrio sp. CB1-14 genome sequencing.</title>
        <authorList>
            <person name="Otstavnykh N."/>
            <person name="Isaeva M."/>
            <person name="Meleshko D."/>
        </authorList>
    </citation>
    <scope>NUCLEOTIDE SEQUENCE</scope>
    <source>
        <strain evidence="1">CB1-14</strain>
    </source>
</reference>
<dbReference type="KEGG" id="vck:PG915_05005"/>
<gene>
    <name evidence="1" type="ORF">PG915_05005</name>
</gene>
<dbReference type="AlphaFoldDB" id="A0AAU8BJS8"/>
<organism evidence="1">
    <name type="scientific">Vibrio chaetopteri</name>
    <dbReference type="NCBI Taxonomy" id="3016528"/>
    <lineage>
        <taxon>Bacteria</taxon>
        <taxon>Pseudomonadati</taxon>
        <taxon>Pseudomonadota</taxon>
        <taxon>Gammaproteobacteria</taxon>
        <taxon>Vibrionales</taxon>
        <taxon>Vibrionaceae</taxon>
        <taxon>Vibrio</taxon>
    </lineage>
</organism>